<organism evidence="2 3">
    <name type="scientific">Hevea brasiliensis</name>
    <name type="common">Para rubber tree</name>
    <name type="synonym">Siphonia brasiliensis</name>
    <dbReference type="NCBI Taxonomy" id="3981"/>
    <lineage>
        <taxon>Eukaryota</taxon>
        <taxon>Viridiplantae</taxon>
        <taxon>Streptophyta</taxon>
        <taxon>Embryophyta</taxon>
        <taxon>Tracheophyta</taxon>
        <taxon>Spermatophyta</taxon>
        <taxon>Magnoliopsida</taxon>
        <taxon>eudicotyledons</taxon>
        <taxon>Gunneridae</taxon>
        <taxon>Pentapetalae</taxon>
        <taxon>rosids</taxon>
        <taxon>fabids</taxon>
        <taxon>Malpighiales</taxon>
        <taxon>Euphorbiaceae</taxon>
        <taxon>Crotonoideae</taxon>
        <taxon>Micrandreae</taxon>
        <taxon>Hevea</taxon>
    </lineage>
</organism>
<keyword evidence="3" id="KW-1185">Reference proteome</keyword>
<dbReference type="PANTHER" id="PTHR11215:SF1">
    <property type="entry name" value="MYG1 EXONUCLEASE"/>
    <property type="match status" value="1"/>
</dbReference>
<proteinExistence type="inferred from homology"/>
<comment type="similarity">
    <text evidence="1">Belongs to the MYG1 family.</text>
</comment>
<evidence type="ECO:0000313" key="2">
    <source>
        <dbReference type="EMBL" id="KAJ9148136.1"/>
    </source>
</evidence>
<comment type="caution">
    <text evidence="2">The sequence shown here is derived from an EMBL/GenBank/DDBJ whole genome shotgun (WGS) entry which is preliminary data.</text>
</comment>
<dbReference type="PANTHER" id="PTHR11215">
    <property type="entry name" value="METAL DEPENDENT HYDROLASE - RELATED"/>
    <property type="match status" value="1"/>
</dbReference>
<dbReference type="Pfam" id="PF03690">
    <property type="entry name" value="MYG1_exonuc"/>
    <property type="match status" value="2"/>
</dbReference>
<reference evidence="2" key="1">
    <citation type="journal article" date="2023" name="Plant Biotechnol. J.">
        <title>Chromosome-level wild Hevea brasiliensis genome provides new tools for genomic-assisted breeding and valuable loci to elevate rubber yield.</title>
        <authorList>
            <person name="Cheng H."/>
            <person name="Song X."/>
            <person name="Hu Y."/>
            <person name="Wu T."/>
            <person name="Yang Q."/>
            <person name="An Z."/>
            <person name="Feng S."/>
            <person name="Deng Z."/>
            <person name="Wu W."/>
            <person name="Zeng X."/>
            <person name="Tu M."/>
            <person name="Wang X."/>
            <person name="Huang H."/>
        </authorList>
    </citation>
    <scope>NUCLEOTIDE SEQUENCE</scope>
    <source>
        <strain evidence="2">MT/VB/25A 57/8</strain>
    </source>
</reference>
<dbReference type="EMBL" id="JARPOI010000016">
    <property type="protein sequence ID" value="KAJ9148136.1"/>
    <property type="molecule type" value="Genomic_DNA"/>
</dbReference>
<dbReference type="InterPro" id="IPR003226">
    <property type="entry name" value="MYG1_exonuclease"/>
</dbReference>
<sequence length="238" mass="26889">MSGALMIQVVTDMITIRRDFRRCLDMGSLPSLVVLHFGKEIIAKELQVDEGHPDVHRSFLAVYKSFMEYDTDQPPRYVNNTHLSSRVGRLNLDWIQPEQSPEKENKTFQKAMALAGSEFLDSVRYHARSWSLSQSIVMECPAARFDVDPGGEIMVLDTFCLEELNTDPSIKYVLYQICQRESGIPGSVFVHMSGFTGGNQTYEGALTMSRTALKTEKNGLSHCCHDQRKIPDFFAGPE</sequence>
<name>A0ABQ9KUQ8_HEVBR</name>
<protein>
    <submittedName>
        <fullName evidence="2">Uncharacterized protein</fullName>
    </submittedName>
</protein>
<evidence type="ECO:0000256" key="1">
    <source>
        <dbReference type="ARBA" id="ARBA00010105"/>
    </source>
</evidence>
<gene>
    <name evidence="2" type="ORF">P3X46_030223</name>
</gene>
<accession>A0ABQ9KUQ8</accession>
<evidence type="ECO:0000313" key="3">
    <source>
        <dbReference type="Proteomes" id="UP001174677"/>
    </source>
</evidence>
<dbReference type="Proteomes" id="UP001174677">
    <property type="component" value="Chromosome 16"/>
</dbReference>